<sequence>MEDLIARLEIDRNGNGAVIFAYAFTNGRRRSSARYLQDVIWESHYGPIPDRMRVVHRNYISMDNRLDNLCDHGRPLRMNTMLSETACVLILVPAGDAYLWYNSLWRTHNSSNNKQHPPHSQSTGAPVTIAATTTEQHLSLYWAAIQQLPPEHLHNEVIINLFVKKI</sequence>
<proteinExistence type="predicted"/>
<name>A0A7R9KEC3_9ACAR</name>
<feature type="domain" description="HNH nuclease" evidence="1">
    <location>
        <begin position="34"/>
        <end position="70"/>
    </location>
</feature>
<dbReference type="InterPro" id="IPR032978">
    <property type="entry name" value="ZMYND19"/>
</dbReference>
<dbReference type="GO" id="GO:0005737">
    <property type="term" value="C:cytoplasm"/>
    <property type="evidence" value="ECO:0007669"/>
    <property type="project" value="TreeGrafter"/>
</dbReference>
<dbReference type="InterPro" id="IPR044925">
    <property type="entry name" value="His-Me_finger_sf"/>
</dbReference>
<keyword evidence="3" id="KW-1185">Reference proteome</keyword>
<dbReference type="OrthoDB" id="2951111at2759"/>
<evidence type="ECO:0000259" key="1">
    <source>
        <dbReference type="Pfam" id="PF13392"/>
    </source>
</evidence>
<dbReference type="GO" id="GO:0016020">
    <property type="term" value="C:membrane"/>
    <property type="evidence" value="ECO:0007669"/>
    <property type="project" value="TreeGrafter"/>
</dbReference>
<dbReference type="EMBL" id="CAJPIZ010000662">
    <property type="protein sequence ID" value="CAG2101992.1"/>
    <property type="molecule type" value="Genomic_DNA"/>
</dbReference>
<dbReference type="SUPFAM" id="SSF54060">
    <property type="entry name" value="His-Me finger endonucleases"/>
    <property type="match status" value="1"/>
</dbReference>
<evidence type="ECO:0000313" key="2">
    <source>
        <dbReference type="EMBL" id="CAD7621562.1"/>
    </source>
</evidence>
<gene>
    <name evidence="2" type="ORF">OSB1V03_LOCUS2033</name>
</gene>
<reference evidence="2" key="1">
    <citation type="submission" date="2020-11" db="EMBL/GenBank/DDBJ databases">
        <authorList>
            <person name="Tran Van P."/>
        </authorList>
    </citation>
    <scope>NUCLEOTIDE SEQUENCE</scope>
</reference>
<accession>A0A7R9KEC3</accession>
<dbReference type="Pfam" id="PF13392">
    <property type="entry name" value="HNH_3"/>
    <property type="match status" value="1"/>
</dbReference>
<dbReference type="GO" id="GO:0045202">
    <property type="term" value="C:synapse"/>
    <property type="evidence" value="ECO:0007669"/>
    <property type="project" value="TreeGrafter"/>
</dbReference>
<dbReference type="PANTHER" id="PTHR46831">
    <property type="entry name" value="ZINC FINGER MYND DOMAIN-CONTAINING PROTEIN 19"/>
    <property type="match status" value="1"/>
</dbReference>
<dbReference type="EMBL" id="OC855237">
    <property type="protein sequence ID" value="CAD7621562.1"/>
    <property type="molecule type" value="Genomic_DNA"/>
</dbReference>
<dbReference type="PANTHER" id="PTHR46831:SF1">
    <property type="entry name" value="ZINC FINGER MYND DOMAIN-CONTAINING PROTEIN 19"/>
    <property type="match status" value="1"/>
</dbReference>
<organism evidence="2">
    <name type="scientific">Medioppia subpectinata</name>
    <dbReference type="NCBI Taxonomy" id="1979941"/>
    <lineage>
        <taxon>Eukaryota</taxon>
        <taxon>Metazoa</taxon>
        <taxon>Ecdysozoa</taxon>
        <taxon>Arthropoda</taxon>
        <taxon>Chelicerata</taxon>
        <taxon>Arachnida</taxon>
        <taxon>Acari</taxon>
        <taxon>Acariformes</taxon>
        <taxon>Sarcoptiformes</taxon>
        <taxon>Oribatida</taxon>
        <taxon>Brachypylina</taxon>
        <taxon>Oppioidea</taxon>
        <taxon>Oppiidae</taxon>
        <taxon>Medioppia</taxon>
    </lineage>
</organism>
<dbReference type="InterPro" id="IPR003615">
    <property type="entry name" value="HNH_nuc"/>
</dbReference>
<evidence type="ECO:0000313" key="3">
    <source>
        <dbReference type="Proteomes" id="UP000759131"/>
    </source>
</evidence>
<dbReference type="Proteomes" id="UP000759131">
    <property type="component" value="Unassembled WGS sequence"/>
</dbReference>
<protein>
    <recommendedName>
        <fullName evidence="1">HNH nuclease domain-containing protein</fullName>
    </recommendedName>
</protein>
<dbReference type="AlphaFoldDB" id="A0A7R9KEC3"/>